<dbReference type="Pfam" id="PF14310">
    <property type="entry name" value="Fn3-like"/>
    <property type="match status" value="1"/>
</dbReference>
<sequence>MLFNPSSLLPALQLSGIVEYAQSPAGPSVISQGSLKEVVGTNSNAVIQRDAFLDNLVANMTIPELVFQLHLMSADNIVGQYSNNSLYDFAVRSAPGAAIGVIHDLYATNSSQYNSIQALNSQKARLDIPFLQFGECLHGVGSFKQSMFPQSIGMAASFDTEMVNRVGSAIGAEARSIGIHACLSPVLDLGLEPRWGRVQEAWGEDMLLTSHMGVAMASGMSKNGSWDRPDAVAPVVKHFAAHGSGQGGINGAPSMLLGTRQVWQSMLRPFKAVLDLGGAKGVMMAYSELDDIPSHVHPMLYKALEDWGFDGFVTADDTGMAMLEGRHKVAGSPASAIQQWFNAGGMIQYYDYPIDVFLNATVDLVTNGSVALSTLQSHVRKILAVKHDLGLFDSPYIPESINSQALTASHIPLTLEAAQKSIVLLENRNETLPIRPVAQNVNKIALIGAFSDVLNYGGYSGQFGAIPTPHSTTIRQSMLSYLSANASNVQLVSSWGTNDWYFNAQRNIPDYLLSTPSGTPGGLQATYYADVSFTQPVFWTQETPNRDWGLYPANGLPSNNFSVVWEGLLTVPVDGNVDGWIGVATSANCTAKLYIDNFFVKDSPFSGQSTIQSNIPGIKFTQVNSTSPPAGGAEWTFRKGEVHRIRLEFQAWNLYQKAENIQSVNSQVMLFWNLVDKGNSIQKAVDIASDADVIVLALGANWDSDGEGGDRSTLSLSTNQTALASSIFALNKPVILVLQGGRPFAIPEYYSKASAVINAFFPGQLGGQAISDVLFGVTNPGGRVPVSVPRSVGTLPVFYHYKETARANVYLDEDWTPCYSFGYGLSYTTFSASGFKVWSDSGDDMFMDGDTIFFQLEIENTGEREGSYVPQVYLLQRLSGTTQPVKQLMAFTRVYLEAREKKTVRMELEVDRYLPILNRGWEWELEKGGYTFALAEDSSVGADLSVNVTLTCV</sequence>
<dbReference type="Pfam" id="PF00933">
    <property type="entry name" value="Glyco_hydro_3"/>
    <property type="match status" value="1"/>
</dbReference>
<dbReference type="InterPro" id="IPR013783">
    <property type="entry name" value="Ig-like_fold"/>
</dbReference>
<protein>
    <recommendedName>
        <fullName evidence="11">xylan 1,4-beta-xylosidase</fullName>
        <ecNumber evidence="11">3.2.1.37</ecNumber>
    </recommendedName>
</protein>
<dbReference type="PROSITE" id="PS51820">
    <property type="entry name" value="PA14"/>
    <property type="match status" value="1"/>
</dbReference>
<dbReference type="EMBL" id="FJOG01000020">
    <property type="protein sequence ID" value="CZR62168.1"/>
    <property type="molecule type" value="Genomic_DNA"/>
</dbReference>
<dbReference type="InterPro" id="IPR017853">
    <property type="entry name" value="GH"/>
</dbReference>
<evidence type="ECO:0000256" key="1">
    <source>
        <dbReference type="ARBA" id="ARBA00004851"/>
    </source>
</evidence>
<dbReference type="GO" id="GO:0009044">
    <property type="term" value="F:xylan 1,4-beta-xylosidase activity"/>
    <property type="evidence" value="ECO:0007669"/>
    <property type="project" value="UniProtKB-EC"/>
</dbReference>
<dbReference type="PANTHER" id="PTHR42721">
    <property type="entry name" value="SUGAR HYDROLASE-RELATED"/>
    <property type="match status" value="1"/>
</dbReference>
<name>A0A1L7XAV5_9HELO</name>
<keyword evidence="9" id="KW-0624">Polysaccharide degradation</keyword>
<dbReference type="OrthoDB" id="2123594at2759"/>
<proteinExistence type="inferred from homology"/>
<evidence type="ECO:0000259" key="12">
    <source>
        <dbReference type="PROSITE" id="PS51820"/>
    </source>
</evidence>
<comment type="similarity">
    <text evidence="2">Belongs to the glycosyl hydrolase 3 family.</text>
</comment>
<evidence type="ECO:0000256" key="8">
    <source>
        <dbReference type="ARBA" id="ARBA00023295"/>
    </source>
</evidence>
<keyword evidence="14" id="KW-1185">Reference proteome</keyword>
<keyword evidence="3" id="KW-0858">Xylan degradation</keyword>
<dbReference type="Gene3D" id="3.20.20.300">
    <property type="entry name" value="Glycoside hydrolase, family 3, N-terminal domain"/>
    <property type="match status" value="1"/>
</dbReference>
<dbReference type="SUPFAM" id="SSF51445">
    <property type="entry name" value="(Trans)glycosidases"/>
    <property type="match status" value="1"/>
</dbReference>
<dbReference type="InterPro" id="IPR026891">
    <property type="entry name" value="Fn3-like"/>
</dbReference>
<dbReference type="InterPro" id="IPR044993">
    <property type="entry name" value="BXL"/>
</dbReference>
<reference evidence="13 14" key="1">
    <citation type="submission" date="2016-03" db="EMBL/GenBank/DDBJ databases">
        <authorList>
            <person name="Ploux O."/>
        </authorList>
    </citation>
    <scope>NUCLEOTIDE SEQUENCE [LARGE SCALE GENOMIC DNA]</scope>
    <source>
        <strain evidence="13 14">UAMH 11012</strain>
    </source>
</reference>
<dbReference type="Proteomes" id="UP000184330">
    <property type="component" value="Unassembled WGS sequence"/>
</dbReference>
<evidence type="ECO:0000313" key="13">
    <source>
        <dbReference type="EMBL" id="CZR62168.1"/>
    </source>
</evidence>
<dbReference type="SUPFAM" id="SSF52279">
    <property type="entry name" value="Beta-D-glucan exohydrolase, C-terminal domain"/>
    <property type="match status" value="1"/>
</dbReference>
<dbReference type="InterPro" id="IPR036962">
    <property type="entry name" value="Glyco_hydro_3_N_sf"/>
</dbReference>
<keyword evidence="4" id="KW-0732">Signal</keyword>
<organism evidence="13 14">
    <name type="scientific">Phialocephala subalpina</name>
    <dbReference type="NCBI Taxonomy" id="576137"/>
    <lineage>
        <taxon>Eukaryota</taxon>
        <taxon>Fungi</taxon>
        <taxon>Dikarya</taxon>
        <taxon>Ascomycota</taxon>
        <taxon>Pezizomycotina</taxon>
        <taxon>Leotiomycetes</taxon>
        <taxon>Helotiales</taxon>
        <taxon>Mollisiaceae</taxon>
        <taxon>Phialocephala</taxon>
        <taxon>Phialocephala fortinii species complex</taxon>
    </lineage>
</organism>
<evidence type="ECO:0000256" key="4">
    <source>
        <dbReference type="ARBA" id="ARBA00022729"/>
    </source>
</evidence>
<dbReference type="Gene3D" id="2.60.40.10">
    <property type="entry name" value="Immunoglobulins"/>
    <property type="match status" value="1"/>
</dbReference>
<evidence type="ECO:0000256" key="5">
    <source>
        <dbReference type="ARBA" id="ARBA00022801"/>
    </source>
</evidence>
<dbReference type="GO" id="GO:0046556">
    <property type="term" value="F:alpha-L-arabinofuranosidase activity"/>
    <property type="evidence" value="ECO:0007669"/>
    <property type="project" value="TreeGrafter"/>
</dbReference>
<keyword evidence="8" id="KW-0326">Glycosidase</keyword>
<comment type="catalytic activity">
    <reaction evidence="10">
        <text>Hydrolysis of (1-&gt;4)-beta-D-xylans, to remove successive D-xylose residues from the non-reducing termini.</text>
        <dbReference type="EC" id="3.2.1.37"/>
    </reaction>
</comment>
<evidence type="ECO:0000256" key="11">
    <source>
        <dbReference type="ARBA" id="ARBA00026107"/>
    </source>
</evidence>
<dbReference type="GO" id="GO:0031222">
    <property type="term" value="P:arabinan catabolic process"/>
    <property type="evidence" value="ECO:0007669"/>
    <property type="project" value="TreeGrafter"/>
</dbReference>
<dbReference type="SMART" id="SM01217">
    <property type="entry name" value="Fn3_like"/>
    <property type="match status" value="1"/>
</dbReference>
<keyword evidence="7" id="KW-0119">Carbohydrate metabolism</keyword>
<evidence type="ECO:0000256" key="6">
    <source>
        <dbReference type="ARBA" id="ARBA00023180"/>
    </source>
</evidence>
<keyword evidence="5" id="KW-0378">Hydrolase</keyword>
<dbReference type="InterPro" id="IPR037524">
    <property type="entry name" value="PA14/GLEYA"/>
</dbReference>
<dbReference type="InterPro" id="IPR002772">
    <property type="entry name" value="Glyco_hydro_3_C"/>
</dbReference>
<dbReference type="Pfam" id="PF01915">
    <property type="entry name" value="Glyco_hydro_3_C"/>
    <property type="match status" value="1"/>
</dbReference>
<dbReference type="EC" id="3.2.1.37" evidence="11"/>
<evidence type="ECO:0000256" key="2">
    <source>
        <dbReference type="ARBA" id="ARBA00005336"/>
    </source>
</evidence>
<accession>A0A1L7XAV5</accession>
<evidence type="ECO:0000256" key="7">
    <source>
        <dbReference type="ARBA" id="ARBA00023277"/>
    </source>
</evidence>
<gene>
    <name evidence="13" type="ORF">PAC_12065</name>
</gene>
<dbReference type="Gene3D" id="3.40.50.1700">
    <property type="entry name" value="Glycoside hydrolase family 3 C-terminal domain"/>
    <property type="match status" value="2"/>
</dbReference>
<dbReference type="InterPro" id="IPR001764">
    <property type="entry name" value="Glyco_hydro_3_N"/>
</dbReference>
<dbReference type="InterPro" id="IPR036881">
    <property type="entry name" value="Glyco_hydro_3_C_sf"/>
</dbReference>
<evidence type="ECO:0000313" key="14">
    <source>
        <dbReference type="Proteomes" id="UP000184330"/>
    </source>
</evidence>
<comment type="pathway">
    <text evidence="1">Glycan degradation; xylan degradation.</text>
</comment>
<dbReference type="STRING" id="576137.A0A1L7XAV5"/>
<dbReference type="PANTHER" id="PTHR42721:SF3">
    <property type="entry name" value="BETA-D-XYLOSIDASE 5-RELATED"/>
    <property type="match status" value="1"/>
</dbReference>
<dbReference type="PRINTS" id="PR00133">
    <property type="entry name" value="GLHYDRLASE3"/>
</dbReference>
<dbReference type="AlphaFoldDB" id="A0A1L7XAV5"/>
<evidence type="ECO:0000256" key="10">
    <source>
        <dbReference type="ARBA" id="ARBA00024574"/>
    </source>
</evidence>
<evidence type="ECO:0000256" key="3">
    <source>
        <dbReference type="ARBA" id="ARBA00022651"/>
    </source>
</evidence>
<keyword evidence="6" id="KW-0325">Glycoprotein</keyword>
<evidence type="ECO:0000256" key="9">
    <source>
        <dbReference type="ARBA" id="ARBA00023326"/>
    </source>
</evidence>
<feature type="domain" description="PA14" evidence="12">
    <location>
        <begin position="518"/>
        <end position="689"/>
    </location>
</feature>
<dbReference type="GO" id="GO:0045493">
    <property type="term" value="P:xylan catabolic process"/>
    <property type="evidence" value="ECO:0007669"/>
    <property type="project" value="UniProtKB-KW"/>
</dbReference>